<feature type="domain" description="HTH marR-type" evidence="1">
    <location>
        <begin position="12"/>
        <end position="145"/>
    </location>
</feature>
<protein>
    <submittedName>
        <fullName evidence="2">DNA-binding MarR family transcriptional regulator</fullName>
    </submittedName>
</protein>
<evidence type="ECO:0000313" key="3">
    <source>
        <dbReference type="Proteomes" id="UP000585272"/>
    </source>
</evidence>
<organism evidence="2 3">
    <name type="scientific">Conexibacter arvalis</name>
    <dbReference type="NCBI Taxonomy" id="912552"/>
    <lineage>
        <taxon>Bacteria</taxon>
        <taxon>Bacillati</taxon>
        <taxon>Actinomycetota</taxon>
        <taxon>Thermoleophilia</taxon>
        <taxon>Solirubrobacterales</taxon>
        <taxon>Conexibacteraceae</taxon>
        <taxon>Conexibacter</taxon>
    </lineage>
</organism>
<dbReference type="InterPro" id="IPR000835">
    <property type="entry name" value="HTH_MarR-typ"/>
</dbReference>
<dbReference type="Pfam" id="PF01047">
    <property type="entry name" value="MarR"/>
    <property type="match status" value="1"/>
</dbReference>
<dbReference type="Proteomes" id="UP000585272">
    <property type="component" value="Unassembled WGS sequence"/>
</dbReference>
<dbReference type="PANTHER" id="PTHR33164:SF43">
    <property type="entry name" value="HTH-TYPE TRANSCRIPTIONAL REPRESSOR YETL"/>
    <property type="match status" value="1"/>
</dbReference>
<accession>A0A840IFM4</accession>
<dbReference type="GO" id="GO:0003677">
    <property type="term" value="F:DNA binding"/>
    <property type="evidence" value="ECO:0007669"/>
    <property type="project" value="UniProtKB-KW"/>
</dbReference>
<evidence type="ECO:0000259" key="1">
    <source>
        <dbReference type="PROSITE" id="PS50995"/>
    </source>
</evidence>
<dbReference type="SMART" id="SM00347">
    <property type="entry name" value="HTH_MARR"/>
    <property type="match status" value="1"/>
</dbReference>
<dbReference type="SUPFAM" id="SSF46785">
    <property type="entry name" value="Winged helix' DNA-binding domain"/>
    <property type="match status" value="1"/>
</dbReference>
<evidence type="ECO:0000313" key="2">
    <source>
        <dbReference type="EMBL" id="MBB4663031.1"/>
    </source>
</evidence>
<reference evidence="2 3" key="1">
    <citation type="submission" date="2020-08" db="EMBL/GenBank/DDBJ databases">
        <title>Genomic Encyclopedia of Archaeal and Bacterial Type Strains, Phase II (KMG-II): from individual species to whole genera.</title>
        <authorList>
            <person name="Goeker M."/>
        </authorList>
    </citation>
    <scope>NUCLEOTIDE SEQUENCE [LARGE SCALE GENOMIC DNA]</scope>
    <source>
        <strain evidence="2 3">DSM 23288</strain>
    </source>
</reference>
<dbReference type="GO" id="GO:0006950">
    <property type="term" value="P:response to stress"/>
    <property type="evidence" value="ECO:0007669"/>
    <property type="project" value="TreeGrafter"/>
</dbReference>
<dbReference type="InterPro" id="IPR036388">
    <property type="entry name" value="WH-like_DNA-bd_sf"/>
</dbReference>
<dbReference type="EMBL" id="JACHNU010000003">
    <property type="protein sequence ID" value="MBB4663031.1"/>
    <property type="molecule type" value="Genomic_DNA"/>
</dbReference>
<name>A0A840IFM4_9ACTN</name>
<dbReference type="Gene3D" id="1.10.10.10">
    <property type="entry name" value="Winged helix-like DNA-binding domain superfamily/Winged helix DNA-binding domain"/>
    <property type="match status" value="1"/>
</dbReference>
<dbReference type="PROSITE" id="PS50995">
    <property type="entry name" value="HTH_MARR_2"/>
    <property type="match status" value="1"/>
</dbReference>
<dbReference type="RefSeq" id="WP_183342715.1">
    <property type="nucleotide sequence ID" value="NZ_JACHNU010000003.1"/>
</dbReference>
<dbReference type="InterPro" id="IPR036390">
    <property type="entry name" value="WH_DNA-bd_sf"/>
</dbReference>
<dbReference type="GO" id="GO:0003700">
    <property type="term" value="F:DNA-binding transcription factor activity"/>
    <property type="evidence" value="ECO:0007669"/>
    <property type="project" value="InterPro"/>
</dbReference>
<gene>
    <name evidence="2" type="ORF">BDZ31_002620</name>
</gene>
<comment type="caution">
    <text evidence="2">The sequence shown here is derived from an EMBL/GenBank/DDBJ whole genome shotgun (WGS) entry which is preliminary data.</text>
</comment>
<dbReference type="PANTHER" id="PTHR33164">
    <property type="entry name" value="TRANSCRIPTIONAL REGULATOR, MARR FAMILY"/>
    <property type="match status" value="1"/>
</dbReference>
<dbReference type="AlphaFoldDB" id="A0A840IFM4"/>
<keyword evidence="3" id="KW-1185">Reference proteome</keyword>
<keyword evidence="2" id="KW-0238">DNA-binding</keyword>
<sequence length="150" mass="16718">MSDDRDAALDALKDQLSELLAAQRRLRGRDAGQRGGALSFPQYRLVRELARAGSEGMPATQLAAAAELAPPTVTQMLDQLAQWGYVERTRSERDRRVVTNRLTDKGRERLAEKDAQHAEKWRAAFADLDRDALSAGVAVLERLGRLYDDL</sequence>
<proteinExistence type="predicted"/>
<dbReference type="InterPro" id="IPR039422">
    <property type="entry name" value="MarR/SlyA-like"/>
</dbReference>